<dbReference type="STRING" id="1548.CSCA_1375"/>
<protein>
    <submittedName>
        <fullName evidence="2">Phage protein</fullName>
    </submittedName>
</protein>
<dbReference type="KEGG" id="csq:CSCA_1375"/>
<sequence length="66" mass="7582">MNLLPVSSSRMNGVGYENNTMYIQFKDGSIYAYENVSESDYRNFINSPSLGSALSRFDKIHPYHRV</sequence>
<dbReference type="AlphaFoldDB" id="A0A0E3M784"/>
<accession>A0A0E3M784</accession>
<evidence type="ECO:0000313" key="3">
    <source>
        <dbReference type="Proteomes" id="UP000033115"/>
    </source>
</evidence>
<dbReference type="Proteomes" id="UP000033115">
    <property type="component" value="Chromosome"/>
</dbReference>
<proteinExistence type="predicted"/>
<dbReference type="HOGENOM" id="CLU_174765_3_0_9"/>
<dbReference type="RefSeq" id="WP_029159935.1">
    <property type="nucleotide sequence ID" value="NZ_CP009933.1"/>
</dbReference>
<gene>
    <name evidence="2" type="ORF">CSCA_1375</name>
</gene>
<dbReference type="InterPro" id="IPR025309">
    <property type="entry name" value="KTSC_dom"/>
</dbReference>
<name>A0A0E3M784_CLOSL</name>
<reference evidence="2 3" key="1">
    <citation type="journal article" date="2015" name="J. Biotechnol.">
        <title>Complete genome sequence of a malodorant-producing acetogen, Clostridium scatologenes ATCC 25775(T).</title>
        <authorList>
            <person name="Zhu Z."/>
            <person name="Guo T."/>
            <person name="Zheng H."/>
            <person name="Song T."/>
            <person name="Ouyang P."/>
            <person name="Xie J."/>
        </authorList>
    </citation>
    <scope>NUCLEOTIDE SEQUENCE [LARGE SCALE GENOMIC DNA]</scope>
    <source>
        <strain evidence="2 3">ATCC 25775</strain>
    </source>
</reference>
<evidence type="ECO:0000313" key="2">
    <source>
        <dbReference type="EMBL" id="AKA68500.1"/>
    </source>
</evidence>
<dbReference type="Pfam" id="PF13619">
    <property type="entry name" value="KTSC"/>
    <property type="match status" value="1"/>
</dbReference>
<keyword evidence="3" id="KW-1185">Reference proteome</keyword>
<feature type="domain" description="KTSC" evidence="1">
    <location>
        <begin position="7"/>
        <end position="58"/>
    </location>
</feature>
<evidence type="ECO:0000259" key="1">
    <source>
        <dbReference type="Pfam" id="PF13619"/>
    </source>
</evidence>
<dbReference type="EMBL" id="CP009933">
    <property type="protein sequence ID" value="AKA68500.1"/>
    <property type="molecule type" value="Genomic_DNA"/>
</dbReference>
<organism evidence="2 3">
    <name type="scientific">Clostridium scatologenes</name>
    <dbReference type="NCBI Taxonomy" id="1548"/>
    <lineage>
        <taxon>Bacteria</taxon>
        <taxon>Bacillati</taxon>
        <taxon>Bacillota</taxon>
        <taxon>Clostridia</taxon>
        <taxon>Eubacteriales</taxon>
        <taxon>Clostridiaceae</taxon>
        <taxon>Clostridium</taxon>
    </lineage>
</organism>